<evidence type="ECO:0000313" key="2">
    <source>
        <dbReference type="Proteomes" id="UP000189761"/>
    </source>
</evidence>
<evidence type="ECO:0000313" key="1">
    <source>
        <dbReference type="EMBL" id="OOP69562.1"/>
    </source>
</evidence>
<gene>
    <name evidence="1" type="ORF">BWZ43_04505</name>
</gene>
<dbReference type="RefSeq" id="WP_071976823.1">
    <property type="nucleotide sequence ID" value="NZ_CP065424.1"/>
</dbReference>
<comment type="caution">
    <text evidence="1">The sequence shown here is derived from an EMBL/GenBank/DDBJ whole genome shotgun (WGS) entry which is preliminary data.</text>
</comment>
<sequence>MERYTNIMRMPMSMEGSNKALYHYRKPTVQNCKVTFADGSTYWEKMIFNDKFLSIKAEQNKLYLDEACTKLADVTRKQKIQECKRLGLI</sequence>
<dbReference type="Proteomes" id="UP000189761">
    <property type="component" value="Unassembled WGS sequence"/>
</dbReference>
<proteinExistence type="predicted"/>
<name>A0A8E2LG51_9BACI</name>
<protein>
    <submittedName>
        <fullName evidence="1">Uncharacterized protein</fullName>
    </submittedName>
</protein>
<accession>A0A8E2LG51</accession>
<dbReference type="AlphaFoldDB" id="A0A8E2LG51"/>
<reference evidence="1 2" key="1">
    <citation type="submission" date="2017-01" db="EMBL/GenBank/DDBJ databases">
        <title>Draft genome sequence of Bacillus oleronius.</title>
        <authorList>
            <person name="Allam M."/>
        </authorList>
    </citation>
    <scope>NUCLEOTIDE SEQUENCE [LARGE SCALE GENOMIC DNA]</scope>
    <source>
        <strain evidence="1 2">DSM 9356</strain>
    </source>
</reference>
<organism evidence="1 2">
    <name type="scientific">Heyndrickxia oleronia</name>
    <dbReference type="NCBI Taxonomy" id="38875"/>
    <lineage>
        <taxon>Bacteria</taxon>
        <taxon>Bacillati</taxon>
        <taxon>Bacillota</taxon>
        <taxon>Bacilli</taxon>
        <taxon>Bacillales</taxon>
        <taxon>Bacillaceae</taxon>
        <taxon>Heyndrickxia</taxon>
    </lineage>
</organism>
<keyword evidence="2" id="KW-1185">Reference proteome</keyword>
<dbReference type="EMBL" id="MTLA01000049">
    <property type="protein sequence ID" value="OOP69562.1"/>
    <property type="molecule type" value="Genomic_DNA"/>
</dbReference>